<sequence>MEEINKYVSIEEYTNEIKVLKSGQSKSIYSDTDIDIEIKKVGKKIYTFVNKYGDKKLNTALNNICSLV</sequence>
<dbReference type="EMBL" id="JAGGJZ010000004">
    <property type="protein sequence ID" value="MBP1890127.1"/>
    <property type="molecule type" value="Genomic_DNA"/>
</dbReference>
<keyword evidence="2" id="KW-1185">Reference proteome</keyword>
<evidence type="ECO:0000313" key="1">
    <source>
        <dbReference type="EMBL" id="MBP1890127.1"/>
    </source>
</evidence>
<protein>
    <submittedName>
        <fullName evidence="1">Uncharacterized protein</fullName>
    </submittedName>
</protein>
<dbReference type="Proteomes" id="UP000783390">
    <property type="component" value="Unassembled WGS sequence"/>
</dbReference>
<organism evidence="1 2">
    <name type="scientific">Clostridium moniliforme</name>
    <dbReference type="NCBI Taxonomy" id="39489"/>
    <lineage>
        <taxon>Bacteria</taxon>
        <taxon>Bacillati</taxon>
        <taxon>Bacillota</taxon>
        <taxon>Clostridia</taxon>
        <taxon>Eubacteriales</taxon>
        <taxon>Clostridiaceae</taxon>
        <taxon>Clostridium</taxon>
    </lineage>
</organism>
<name>A0ABS4F1M4_9CLOT</name>
<gene>
    <name evidence="1" type="ORF">J2Z53_001711</name>
</gene>
<comment type="caution">
    <text evidence="1">The sequence shown here is derived from an EMBL/GenBank/DDBJ whole genome shotgun (WGS) entry which is preliminary data.</text>
</comment>
<evidence type="ECO:0000313" key="2">
    <source>
        <dbReference type="Proteomes" id="UP000783390"/>
    </source>
</evidence>
<proteinExistence type="predicted"/>
<dbReference type="RefSeq" id="WP_209797051.1">
    <property type="nucleotide sequence ID" value="NZ_JAGGJZ010000004.1"/>
</dbReference>
<accession>A0ABS4F1M4</accession>
<reference evidence="1 2" key="1">
    <citation type="submission" date="2021-03" db="EMBL/GenBank/DDBJ databases">
        <title>Genomic Encyclopedia of Type Strains, Phase IV (KMG-IV): sequencing the most valuable type-strain genomes for metagenomic binning, comparative biology and taxonomic classification.</title>
        <authorList>
            <person name="Goeker M."/>
        </authorList>
    </citation>
    <scope>NUCLEOTIDE SEQUENCE [LARGE SCALE GENOMIC DNA]</scope>
    <source>
        <strain evidence="1 2">DSM 3984</strain>
    </source>
</reference>